<keyword evidence="3" id="KW-0731">Sigma factor</keyword>
<dbReference type="PANTHER" id="PTHR43133:SF8">
    <property type="entry name" value="RNA POLYMERASE SIGMA FACTOR HI_1459-RELATED"/>
    <property type="match status" value="1"/>
</dbReference>
<dbReference type="GO" id="GO:0003677">
    <property type="term" value="F:DNA binding"/>
    <property type="evidence" value="ECO:0007669"/>
    <property type="project" value="UniProtKB-KW"/>
</dbReference>
<keyword evidence="8" id="KW-1185">Reference proteome</keyword>
<dbReference type="Pfam" id="PF07638">
    <property type="entry name" value="Sigma70_ECF"/>
    <property type="match status" value="1"/>
</dbReference>
<accession>A0A5C5VAL1</accession>
<name>A0A5C5VAL1_9PLAN</name>
<dbReference type="SUPFAM" id="SSF88659">
    <property type="entry name" value="Sigma3 and sigma4 domains of RNA polymerase sigma factors"/>
    <property type="match status" value="1"/>
</dbReference>
<gene>
    <name evidence="7" type="ORF">KOR42_52970</name>
</gene>
<keyword evidence="4" id="KW-0238">DNA-binding</keyword>
<dbReference type="Gene3D" id="1.10.1740.10">
    <property type="match status" value="1"/>
</dbReference>
<dbReference type="InterPro" id="IPR036388">
    <property type="entry name" value="WH-like_DNA-bd_sf"/>
</dbReference>
<organism evidence="7 8">
    <name type="scientific">Thalassoglobus neptunius</name>
    <dbReference type="NCBI Taxonomy" id="1938619"/>
    <lineage>
        <taxon>Bacteria</taxon>
        <taxon>Pseudomonadati</taxon>
        <taxon>Planctomycetota</taxon>
        <taxon>Planctomycetia</taxon>
        <taxon>Planctomycetales</taxon>
        <taxon>Planctomycetaceae</taxon>
        <taxon>Thalassoglobus</taxon>
    </lineage>
</organism>
<proteinExistence type="inferred from homology"/>
<dbReference type="Proteomes" id="UP000317243">
    <property type="component" value="Unassembled WGS sequence"/>
</dbReference>
<keyword evidence="2" id="KW-0805">Transcription regulation</keyword>
<evidence type="ECO:0000256" key="3">
    <source>
        <dbReference type="ARBA" id="ARBA00023082"/>
    </source>
</evidence>
<dbReference type="PANTHER" id="PTHR43133">
    <property type="entry name" value="RNA POLYMERASE ECF-TYPE SIGMA FACTO"/>
    <property type="match status" value="1"/>
</dbReference>
<dbReference type="EMBL" id="SIHI01000078">
    <property type="protein sequence ID" value="TWT35030.1"/>
    <property type="molecule type" value="Genomic_DNA"/>
</dbReference>
<reference evidence="7 8" key="1">
    <citation type="submission" date="2019-02" db="EMBL/GenBank/DDBJ databases">
        <title>Deep-cultivation of Planctomycetes and their phenomic and genomic characterization uncovers novel biology.</title>
        <authorList>
            <person name="Wiegand S."/>
            <person name="Jogler M."/>
            <person name="Boedeker C."/>
            <person name="Pinto D."/>
            <person name="Vollmers J."/>
            <person name="Rivas-Marin E."/>
            <person name="Kohn T."/>
            <person name="Peeters S.H."/>
            <person name="Heuer A."/>
            <person name="Rast P."/>
            <person name="Oberbeckmann S."/>
            <person name="Bunk B."/>
            <person name="Jeske O."/>
            <person name="Meyerdierks A."/>
            <person name="Storesund J.E."/>
            <person name="Kallscheuer N."/>
            <person name="Luecker S."/>
            <person name="Lage O.M."/>
            <person name="Pohl T."/>
            <person name="Merkel B.J."/>
            <person name="Hornburger P."/>
            <person name="Mueller R.-W."/>
            <person name="Bruemmer F."/>
            <person name="Labrenz M."/>
            <person name="Spormann A.M."/>
            <person name="Op Den Camp H."/>
            <person name="Overmann J."/>
            <person name="Amann R."/>
            <person name="Jetten M.S.M."/>
            <person name="Mascher T."/>
            <person name="Medema M.H."/>
            <person name="Devos D.P."/>
            <person name="Kaster A.-K."/>
            <person name="Ovreas L."/>
            <person name="Rohde M."/>
            <person name="Galperin M.Y."/>
            <person name="Jogler C."/>
        </authorList>
    </citation>
    <scope>NUCLEOTIDE SEQUENCE [LARGE SCALE GENOMIC DNA]</scope>
    <source>
        <strain evidence="7 8">KOR42</strain>
    </source>
</reference>
<dbReference type="InterPro" id="IPR039425">
    <property type="entry name" value="RNA_pol_sigma-70-like"/>
</dbReference>
<evidence type="ECO:0000256" key="1">
    <source>
        <dbReference type="ARBA" id="ARBA00010641"/>
    </source>
</evidence>
<dbReference type="GO" id="GO:0016987">
    <property type="term" value="F:sigma factor activity"/>
    <property type="evidence" value="ECO:0007669"/>
    <property type="project" value="UniProtKB-KW"/>
</dbReference>
<evidence type="ECO:0000313" key="7">
    <source>
        <dbReference type="EMBL" id="TWT35030.1"/>
    </source>
</evidence>
<dbReference type="InterPro" id="IPR013324">
    <property type="entry name" value="RNA_pol_sigma_r3/r4-like"/>
</dbReference>
<dbReference type="Gene3D" id="1.10.10.10">
    <property type="entry name" value="Winged helix-like DNA-binding domain superfamily/Winged helix DNA-binding domain"/>
    <property type="match status" value="1"/>
</dbReference>
<dbReference type="RefSeq" id="WP_197441567.1">
    <property type="nucleotide sequence ID" value="NZ_SIHI01000078.1"/>
</dbReference>
<protein>
    <submittedName>
        <fullName evidence="7">RNA polymerase sigma factor RpoE</fullName>
    </submittedName>
</protein>
<dbReference type="GO" id="GO:0006352">
    <property type="term" value="P:DNA-templated transcription initiation"/>
    <property type="evidence" value="ECO:0007669"/>
    <property type="project" value="InterPro"/>
</dbReference>
<evidence type="ECO:0000256" key="4">
    <source>
        <dbReference type="ARBA" id="ARBA00023125"/>
    </source>
</evidence>
<evidence type="ECO:0000256" key="5">
    <source>
        <dbReference type="ARBA" id="ARBA00023163"/>
    </source>
</evidence>
<sequence length="202" mass="23181">MTQESLSVTEWIDQLRAGDSNAAAEIWKRYFQRLVEFVRRKYCDSPSRVADEEDAALDAFDSLYNGLMAGKYPNLSDRDDLWRMLIRITENKFLNQIRDASRQKRGGGRERGHSVFDGLSHDGFNQIPGHPIAEYFDSLSNYIPIEVGELLNLLPSDEWKLLCVCKLKGMTNEEISTEMSISVATVERRLAGIRRIWTSEND</sequence>
<feature type="domain" description="RNA polymerase sigma-70 ECF-like HTH" evidence="6">
    <location>
        <begin position="7"/>
        <end position="199"/>
    </location>
</feature>
<dbReference type="InterPro" id="IPR053812">
    <property type="entry name" value="HTH_Sigma70_ECF-like"/>
</dbReference>
<comment type="similarity">
    <text evidence="1">Belongs to the sigma-70 factor family. ECF subfamily.</text>
</comment>
<evidence type="ECO:0000256" key="2">
    <source>
        <dbReference type="ARBA" id="ARBA00023015"/>
    </source>
</evidence>
<dbReference type="SUPFAM" id="SSF88946">
    <property type="entry name" value="Sigma2 domain of RNA polymerase sigma factors"/>
    <property type="match status" value="1"/>
</dbReference>
<dbReference type="InterPro" id="IPR013325">
    <property type="entry name" value="RNA_pol_sigma_r2"/>
</dbReference>
<keyword evidence="5" id="KW-0804">Transcription</keyword>
<evidence type="ECO:0000313" key="8">
    <source>
        <dbReference type="Proteomes" id="UP000317243"/>
    </source>
</evidence>
<comment type="caution">
    <text evidence="7">The sequence shown here is derived from an EMBL/GenBank/DDBJ whole genome shotgun (WGS) entry which is preliminary data.</text>
</comment>
<evidence type="ECO:0000259" key="6">
    <source>
        <dbReference type="Pfam" id="PF07638"/>
    </source>
</evidence>
<dbReference type="AlphaFoldDB" id="A0A5C5VAL1"/>